<name>A0A1G4G667_9BACT</name>
<evidence type="ECO:0000313" key="10">
    <source>
        <dbReference type="Proteomes" id="UP000178485"/>
    </source>
</evidence>
<dbReference type="EC" id="3.2.1.55" evidence="9"/>
<accession>A0A1G4G667</accession>
<dbReference type="GO" id="GO:0046556">
    <property type="term" value="F:alpha-L-arabinofuranosidase activity"/>
    <property type="evidence" value="ECO:0007669"/>
    <property type="project" value="UniProtKB-EC"/>
</dbReference>
<protein>
    <submittedName>
        <fullName evidence="9">Non-reducing end alpha-L-arabinofuranosidase BoGH43A</fullName>
        <ecNumber evidence="9">3.2.1.55</ecNumber>
    </submittedName>
</protein>
<evidence type="ECO:0000259" key="8">
    <source>
        <dbReference type="Pfam" id="PF17851"/>
    </source>
</evidence>
<evidence type="ECO:0000256" key="1">
    <source>
        <dbReference type="ARBA" id="ARBA00009865"/>
    </source>
</evidence>
<dbReference type="PANTHER" id="PTHR42812:SF12">
    <property type="entry name" value="BETA-XYLOSIDASE-RELATED"/>
    <property type="match status" value="1"/>
</dbReference>
<evidence type="ECO:0000256" key="6">
    <source>
        <dbReference type="RuleBase" id="RU361187"/>
    </source>
</evidence>
<dbReference type="SUPFAM" id="SSF75005">
    <property type="entry name" value="Arabinanase/levansucrase/invertase"/>
    <property type="match status" value="1"/>
</dbReference>
<dbReference type="InterPro" id="IPR013320">
    <property type="entry name" value="ConA-like_dom_sf"/>
</dbReference>
<dbReference type="CDD" id="cd18617">
    <property type="entry name" value="GH43_XynB-like"/>
    <property type="match status" value="1"/>
</dbReference>
<organism evidence="9 10">
    <name type="scientific">Petrimonas mucosa</name>
    <dbReference type="NCBI Taxonomy" id="1642646"/>
    <lineage>
        <taxon>Bacteria</taxon>
        <taxon>Pseudomonadati</taxon>
        <taxon>Bacteroidota</taxon>
        <taxon>Bacteroidia</taxon>
        <taxon>Bacteroidales</taxon>
        <taxon>Dysgonomonadaceae</taxon>
        <taxon>Petrimonas</taxon>
    </lineage>
</organism>
<dbReference type="InterPro" id="IPR041542">
    <property type="entry name" value="GH43_C2"/>
</dbReference>
<dbReference type="KEGG" id="pmuc:ING2E5A_1212"/>
<keyword evidence="7" id="KW-0732">Signal</keyword>
<keyword evidence="10" id="KW-1185">Reference proteome</keyword>
<dbReference type="Gene3D" id="2.115.10.20">
    <property type="entry name" value="Glycosyl hydrolase domain, family 43"/>
    <property type="match status" value="1"/>
</dbReference>
<dbReference type="InterPro" id="IPR006710">
    <property type="entry name" value="Glyco_hydro_43"/>
</dbReference>
<keyword evidence="2 6" id="KW-0378">Hydrolase</keyword>
<proteinExistence type="inferred from homology"/>
<dbReference type="InterPro" id="IPR023296">
    <property type="entry name" value="Glyco_hydro_beta-prop_sf"/>
</dbReference>
<dbReference type="Pfam" id="PF17851">
    <property type="entry name" value="GH43_C2"/>
    <property type="match status" value="1"/>
</dbReference>
<evidence type="ECO:0000313" key="9">
    <source>
        <dbReference type="EMBL" id="SCM57162.1"/>
    </source>
</evidence>
<feature type="site" description="Important for catalytic activity, responsible for pKa modulation of the active site Glu and correct orientation of both the proton donor and substrate" evidence="5">
    <location>
        <position position="146"/>
    </location>
</feature>
<comment type="similarity">
    <text evidence="1 6">Belongs to the glycosyl hydrolase 43 family.</text>
</comment>
<evidence type="ECO:0000256" key="4">
    <source>
        <dbReference type="PIRSR" id="PIRSR606710-1"/>
    </source>
</evidence>
<keyword evidence="3 6" id="KW-0326">Glycosidase</keyword>
<feature type="signal peptide" evidence="7">
    <location>
        <begin position="1"/>
        <end position="19"/>
    </location>
</feature>
<dbReference type="Proteomes" id="UP000178485">
    <property type="component" value="Chromosome i"/>
</dbReference>
<dbReference type="EMBL" id="LT608328">
    <property type="protein sequence ID" value="SCM57162.1"/>
    <property type="molecule type" value="Genomic_DNA"/>
</dbReference>
<evidence type="ECO:0000256" key="2">
    <source>
        <dbReference type="ARBA" id="ARBA00022801"/>
    </source>
</evidence>
<feature type="domain" description="Beta-xylosidase C-terminal Concanavalin A-like" evidence="8">
    <location>
        <begin position="335"/>
        <end position="528"/>
    </location>
</feature>
<sequence>MRAINLVKTIICIAMTVCAINNMQAQNGYKNPVIRGFNPDPSICRVNDDFYLVTSSFEYFPGLPIYHSKDLVNWQQIGHCLTRDSQLPLHKAPASAGLYAPSLRYHEGLFYVICTNVSGGGNFYCTATDPAGPWSEPTWVDINSIDPDIFWDDDGRTYFVTQGDEGIRVAEIDIKTGKIVAPERLVWGGIGGRFPEAPHIYKKDGYYYLMLGEGGTEYMHSVTIGRSKNLYGPYESCPLNPILTHANRRGQANRIQGVGHGDMVQAGDGSWWMVFLGFRVTHQFAYYHVLGRETFLAPVDWPAGGWPQVNGNGTVSLRMDVPTLPLQPFEAAPVRTEFNEETLGFEWQYLRNPVRENYSLTEKKGYLRITASPITLNEADAVSMVCRRQTEHDFMAATFLEFNPLKDNEEAGMTLLQNNTHHYDLLFKKSGEQRVVQLRVRVGSLSYTVAEKAVDGDKVLLKIEGTANEYAFYFSDTGKEEYRLLGKQDTRYLSTEVAGGFTGVMIGLYASSNGQPSNAKAYFNWFDYLPKES</sequence>
<dbReference type="GO" id="GO:0005975">
    <property type="term" value="P:carbohydrate metabolic process"/>
    <property type="evidence" value="ECO:0007669"/>
    <property type="project" value="InterPro"/>
</dbReference>
<feature type="active site" description="Proton acceptor" evidence="4">
    <location>
        <position position="40"/>
    </location>
</feature>
<reference evidence="9 10" key="1">
    <citation type="submission" date="2016-08" db="EMBL/GenBank/DDBJ databases">
        <authorList>
            <person name="Seilhamer J.J."/>
        </authorList>
    </citation>
    <scope>NUCLEOTIDE SEQUENCE [LARGE SCALE GENOMIC DNA]</scope>
    <source>
        <strain evidence="9">ING2-E5A</strain>
    </source>
</reference>
<dbReference type="InterPro" id="IPR051795">
    <property type="entry name" value="Glycosyl_Hydrlase_43"/>
</dbReference>
<feature type="chain" id="PRO_5009603856" evidence="7">
    <location>
        <begin position="20"/>
        <end position="533"/>
    </location>
</feature>
<feature type="active site" description="Proton donor" evidence="4">
    <location>
        <position position="196"/>
    </location>
</feature>
<dbReference type="Gene3D" id="2.60.120.200">
    <property type="match status" value="1"/>
</dbReference>
<dbReference type="Pfam" id="PF04616">
    <property type="entry name" value="Glyco_hydro_43"/>
    <property type="match status" value="1"/>
</dbReference>
<gene>
    <name evidence="9" type="ORF">ING2E5A_1212</name>
</gene>
<dbReference type="SUPFAM" id="SSF49899">
    <property type="entry name" value="Concanavalin A-like lectins/glucanases"/>
    <property type="match status" value="1"/>
</dbReference>
<dbReference type="AlphaFoldDB" id="A0A1G4G667"/>
<dbReference type="STRING" id="1642646.ING2E5A_1212"/>
<dbReference type="PANTHER" id="PTHR42812">
    <property type="entry name" value="BETA-XYLOSIDASE"/>
    <property type="match status" value="1"/>
</dbReference>
<evidence type="ECO:0000256" key="5">
    <source>
        <dbReference type="PIRSR" id="PIRSR606710-2"/>
    </source>
</evidence>
<evidence type="ECO:0000256" key="7">
    <source>
        <dbReference type="SAM" id="SignalP"/>
    </source>
</evidence>
<evidence type="ECO:0000256" key="3">
    <source>
        <dbReference type="ARBA" id="ARBA00023295"/>
    </source>
</evidence>